<dbReference type="Proteomes" id="UP000076727">
    <property type="component" value="Unassembled WGS sequence"/>
</dbReference>
<gene>
    <name evidence="2" type="ORF">DAEQUDRAFT_666961</name>
</gene>
<dbReference type="STRING" id="1314783.A0A165RNI4"/>
<dbReference type="OrthoDB" id="2337158at2759"/>
<protein>
    <submittedName>
        <fullName evidence="2">Uncharacterized protein</fullName>
    </submittedName>
</protein>
<evidence type="ECO:0000256" key="1">
    <source>
        <dbReference type="SAM" id="MobiDB-lite"/>
    </source>
</evidence>
<proteinExistence type="predicted"/>
<evidence type="ECO:0000313" key="2">
    <source>
        <dbReference type="EMBL" id="KZT70975.1"/>
    </source>
</evidence>
<evidence type="ECO:0000313" key="3">
    <source>
        <dbReference type="Proteomes" id="UP000076727"/>
    </source>
</evidence>
<name>A0A165RNI4_9APHY</name>
<keyword evidence="3" id="KW-1185">Reference proteome</keyword>
<sequence>MQKELIVLTPYYSATLYNGQAVGITLQSRTTDGDPTKKIKDTLPVRDANGNINQFEIADEATQSHWKRTLGGILARKVVKDDLVRQGDRWRGNFDAATIAEFPKDYQLYIHKSQKEYDPRKDAYLFGASQCSTEDFDADKVGSEPASPSKLLSRQQKTTLLPTRAARDAALKVLFAFAQTNTSAVLLAALPKYDTAENGPVNGIQEDTDSFIARQSIRIRNAKDCWAILREGFVRPSSEVLSPPKRKGSGRIWQVEEQQHIVDGVVDGEVVGQVTPAPVSEFAWPVLEWILCLLEKDEKLAKKSGQPLHSPLLLSQIPPPRAATNARWDVEAPLDVIFYCLKERDLRHKTMGIRLLTLLVNLSATTLIDLPLFLNAIGNRLFSLTLDELASLFAALPSSSTMLQFKVLLCRHYLTDFAAGSGQNNIRPKPQARGQPRPAPSRRKQAESPFADSTTSNVTAASAASIARKFPAIPSSEILSLIESPCSTDVDGGAQALRVKLELALSYALLRKHVGSDDNVDVEWQGALREGRLNAAFEAASGLVRKPTTTLDDRTTEGMKQLLAAVVFC</sequence>
<reference evidence="2 3" key="1">
    <citation type="journal article" date="2016" name="Mol. Biol. Evol.">
        <title>Comparative Genomics of Early-Diverging Mushroom-Forming Fungi Provides Insights into the Origins of Lignocellulose Decay Capabilities.</title>
        <authorList>
            <person name="Nagy L.G."/>
            <person name="Riley R."/>
            <person name="Tritt A."/>
            <person name="Adam C."/>
            <person name="Daum C."/>
            <person name="Floudas D."/>
            <person name="Sun H."/>
            <person name="Yadav J.S."/>
            <person name="Pangilinan J."/>
            <person name="Larsson K.H."/>
            <person name="Matsuura K."/>
            <person name="Barry K."/>
            <person name="Labutti K."/>
            <person name="Kuo R."/>
            <person name="Ohm R.A."/>
            <person name="Bhattacharya S.S."/>
            <person name="Shirouzu T."/>
            <person name="Yoshinaga Y."/>
            <person name="Martin F.M."/>
            <person name="Grigoriev I.V."/>
            <person name="Hibbett D.S."/>
        </authorList>
    </citation>
    <scope>NUCLEOTIDE SEQUENCE [LARGE SCALE GENOMIC DNA]</scope>
    <source>
        <strain evidence="2 3">L-15889</strain>
    </source>
</reference>
<dbReference type="EMBL" id="KV429048">
    <property type="protein sequence ID" value="KZT70975.1"/>
    <property type="molecule type" value="Genomic_DNA"/>
</dbReference>
<feature type="region of interest" description="Disordered" evidence="1">
    <location>
        <begin position="421"/>
        <end position="455"/>
    </location>
</feature>
<dbReference type="AlphaFoldDB" id="A0A165RNI4"/>
<organism evidence="2 3">
    <name type="scientific">Daedalea quercina L-15889</name>
    <dbReference type="NCBI Taxonomy" id="1314783"/>
    <lineage>
        <taxon>Eukaryota</taxon>
        <taxon>Fungi</taxon>
        <taxon>Dikarya</taxon>
        <taxon>Basidiomycota</taxon>
        <taxon>Agaricomycotina</taxon>
        <taxon>Agaricomycetes</taxon>
        <taxon>Polyporales</taxon>
        <taxon>Fomitopsis</taxon>
    </lineage>
</organism>
<accession>A0A165RNI4</accession>